<proteinExistence type="predicted"/>
<evidence type="ECO:0000313" key="2">
    <source>
        <dbReference type="Proteomes" id="UP000281498"/>
    </source>
</evidence>
<dbReference type="OrthoDB" id="2607182at2"/>
<keyword evidence="2" id="KW-1185">Reference proteome</keyword>
<reference evidence="1 2" key="1">
    <citation type="submission" date="2017-10" db="EMBL/GenBank/DDBJ databases">
        <title>Bacillus sp. nov., a halophilic bacterium isolated from a Keqin Lake.</title>
        <authorList>
            <person name="Wang H."/>
        </authorList>
    </citation>
    <scope>NUCLEOTIDE SEQUENCE [LARGE SCALE GENOMIC DNA]</scope>
    <source>
        <strain evidence="1 2">KCTC 13187</strain>
    </source>
</reference>
<sequence length="121" mass="12888">MSHKIQAYFKTENDAEAASAKLQKVNVSNVLIDKIPEGSKGVMLLPITNLGVGGSGMGTAAGPPGMLARLTNLKDVGKSDREKSDAFSHLLDFEVTDEDFEEALDVLSESDAYLDESVTGK</sequence>
<organism evidence="1 2">
    <name type="scientific">Salipaludibacillus neizhouensis</name>
    <dbReference type="NCBI Taxonomy" id="885475"/>
    <lineage>
        <taxon>Bacteria</taxon>
        <taxon>Bacillati</taxon>
        <taxon>Bacillota</taxon>
        <taxon>Bacilli</taxon>
        <taxon>Bacillales</taxon>
        <taxon>Bacillaceae</taxon>
    </lineage>
</organism>
<gene>
    <name evidence="1" type="ORF">CR203_13435</name>
</gene>
<evidence type="ECO:0000313" key="1">
    <source>
        <dbReference type="EMBL" id="RKL66831.1"/>
    </source>
</evidence>
<protein>
    <submittedName>
        <fullName evidence="1">Uncharacterized protein</fullName>
    </submittedName>
</protein>
<dbReference type="EMBL" id="PDOE01000005">
    <property type="protein sequence ID" value="RKL66831.1"/>
    <property type="molecule type" value="Genomic_DNA"/>
</dbReference>
<dbReference type="RefSeq" id="WP_110934749.1">
    <property type="nucleotide sequence ID" value="NZ_KZ614146.1"/>
</dbReference>
<accession>A0A3A9K8W5</accession>
<comment type="caution">
    <text evidence="1">The sequence shown here is derived from an EMBL/GenBank/DDBJ whole genome shotgun (WGS) entry which is preliminary data.</text>
</comment>
<name>A0A3A9K8W5_9BACI</name>
<dbReference type="AlphaFoldDB" id="A0A3A9K8W5"/>
<dbReference type="Proteomes" id="UP000281498">
    <property type="component" value="Unassembled WGS sequence"/>
</dbReference>